<dbReference type="PRINTS" id="PR00040">
    <property type="entry name" value="HTHMERR"/>
</dbReference>
<dbReference type="PANTHER" id="PTHR30204:SF93">
    <property type="entry name" value="HTH MERR-TYPE DOMAIN-CONTAINING PROTEIN"/>
    <property type="match status" value="1"/>
</dbReference>
<dbReference type="RefSeq" id="WP_046725312.1">
    <property type="nucleotide sequence ID" value="NZ_CP009922.3"/>
</dbReference>
<dbReference type="InterPro" id="IPR000551">
    <property type="entry name" value="MerR-type_HTH_dom"/>
</dbReference>
<dbReference type="GO" id="GO:0003677">
    <property type="term" value="F:DNA binding"/>
    <property type="evidence" value="ECO:0007669"/>
    <property type="project" value="UniProtKB-KW"/>
</dbReference>
<accession>A0A0F7G0M0</accession>
<protein>
    <submittedName>
        <fullName evidence="3">Transcriptional regulator, MerR family</fullName>
    </submittedName>
</protein>
<gene>
    <name evidence="3" type="ORF">SXIM_54110</name>
</gene>
<dbReference type="Pfam" id="PF13411">
    <property type="entry name" value="MerR_1"/>
    <property type="match status" value="1"/>
</dbReference>
<evidence type="ECO:0000313" key="3">
    <source>
        <dbReference type="EMBL" id="AKG46795.1"/>
    </source>
</evidence>
<feature type="domain" description="HTH merR-type" evidence="2">
    <location>
        <begin position="6"/>
        <end position="75"/>
    </location>
</feature>
<proteinExistence type="predicted"/>
<name>A0A0F7G0M0_9ACTN</name>
<evidence type="ECO:0000259" key="2">
    <source>
        <dbReference type="PROSITE" id="PS50937"/>
    </source>
</evidence>
<dbReference type="GO" id="GO:0003700">
    <property type="term" value="F:DNA-binding transcription factor activity"/>
    <property type="evidence" value="ECO:0007669"/>
    <property type="project" value="InterPro"/>
</dbReference>
<dbReference type="EMBL" id="CP009922">
    <property type="protein sequence ID" value="AKG46795.1"/>
    <property type="molecule type" value="Genomic_DNA"/>
</dbReference>
<dbReference type="PANTHER" id="PTHR30204">
    <property type="entry name" value="REDOX-CYCLING DRUG-SENSING TRANSCRIPTIONAL ACTIVATOR SOXR"/>
    <property type="match status" value="1"/>
</dbReference>
<evidence type="ECO:0000313" key="4">
    <source>
        <dbReference type="Proteomes" id="UP000034034"/>
    </source>
</evidence>
<dbReference type="CDD" id="cd00592">
    <property type="entry name" value="HTH_MerR-like"/>
    <property type="match status" value="1"/>
</dbReference>
<dbReference type="HOGENOM" id="CLU_052806_0_0_11"/>
<dbReference type="KEGG" id="sxi:SXIM_54110"/>
<reference evidence="3" key="1">
    <citation type="submission" date="2019-08" db="EMBL/GenBank/DDBJ databases">
        <title>Complete genome sequence of a mangrove-derived Streptomyces xiamenensis.</title>
        <authorList>
            <person name="Xu J."/>
        </authorList>
    </citation>
    <scope>NUCLEOTIDE SEQUENCE</scope>
    <source>
        <strain evidence="3">318</strain>
    </source>
</reference>
<dbReference type="SMART" id="SM00422">
    <property type="entry name" value="HTH_MERR"/>
    <property type="match status" value="1"/>
</dbReference>
<keyword evidence="4" id="KW-1185">Reference proteome</keyword>
<sequence length="341" mass="37403">MDDEKMYPIGDVARRTGLSVSAIRYYADAGVVQPSALTTAGYRLYDIEAIARLELVRTLRDLDAGLDDIRRLLAGQTTLHDLATAHLAVVEREASRLRARRAVLRALVRQHGTAEQAALLHRLVSLSDEERERLIADFWADVSEGLNENPRFVAELNSAPPRLPDEPTPEQLDAWIELAALVSDPQVRSAVRAELNERFTDGPGHLLVSPDALKSYERAAPLLKEAVAAQQAALAPDSSQAQELGDRYLRWLGGMFGTSFDDATSRREIAGGLLLMEPQILADQEREANGPRPTDPYERYQLLVQMVDGTLDANHAELAGYAAANTWLAAVLDPTATAPPE</sequence>
<organism evidence="3 4">
    <name type="scientific">Streptomyces xiamenensis</name>
    <dbReference type="NCBI Taxonomy" id="408015"/>
    <lineage>
        <taxon>Bacteria</taxon>
        <taxon>Bacillati</taxon>
        <taxon>Actinomycetota</taxon>
        <taxon>Actinomycetes</taxon>
        <taxon>Kitasatosporales</taxon>
        <taxon>Streptomycetaceae</taxon>
        <taxon>Streptomyces</taxon>
    </lineage>
</organism>
<keyword evidence="1" id="KW-0238">DNA-binding</keyword>
<dbReference type="Proteomes" id="UP000034034">
    <property type="component" value="Chromosome"/>
</dbReference>
<dbReference type="InterPro" id="IPR009061">
    <property type="entry name" value="DNA-bd_dom_put_sf"/>
</dbReference>
<dbReference type="PATRIC" id="fig|408015.6.peg.5476"/>
<dbReference type="Gene3D" id="1.10.1660.10">
    <property type="match status" value="1"/>
</dbReference>
<dbReference type="InterPro" id="IPR047057">
    <property type="entry name" value="MerR_fam"/>
</dbReference>
<evidence type="ECO:0000256" key="1">
    <source>
        <dbReference type="ARBA" id="ARBA00023125"/>
    </source>
</evidence>
<dbReference type="AlphaFoldDB" id="A0A0F7G0M0"/>
<dbReference type="PROSITE" id="PS50937">
    <property type="entry name" value="HTH_MERR_2"/>
    <property type="match status" value="1"/>
</dbReference>
<dbReference type="SUPFAM" id="SSF46955">
    <property type="entry name" value="Putative DNA-binding domain"/>
    <property type="match status" value="1"/>
</dbReference>